<evidence type="ECO:0000313" key="1">
    <source>
        <dbReference type="EMBL" id="GAI25298.1"/>
    </source>
</evidence>
<accession>X1M1Q6</accession>
<sequence length="42" mass="4672">RGLDADLLNTIKNFYVPTYPIPPPVVLFRLDISLLDGTDVLS</sequence>
<dbReference type="AlphaFoldDB" id="X1M1Q6"/>
<name>X1M1Q6_9ZZZZ</name>
<protein>
    <submittedName>
        <fullName evidence="1">Uncharacterized protein</fullName>
    </submittedName>
</protein>
<reference evidence="1" key="1">
    <citation type="journal article" date="2014" name="Front. Microbiol.">
        <title>High frequency of phylogenetically diverse reductive dehalogenase-homologous genes in deep subseafloor sedimentary metagenomes.</title>
        <authorList>
            <person name="Kawai M."/>
            <person name="Futagami T."/>
            <person name="Toyoda A."/>
            <person name="Takaki Y."/>
            <person name="Nishi S."/>
            <person name="Hori S."/>
            <person name="Arai W."/>
            <person name="Tsubouchi T."/>
            <person name="Morono Y."/>
            <person name="Uchiyama I."/>
            <person name="Ito T."/>
            <person name="Fujiyama A."/>
            <person name="Inagaki F."/>
            <person name="Takami H."/>
        </authorList>
    </citation>
    <scope>NUCLEOTIDE SEQUENCE</scope>
    <source>
        <strain evidence="1">Expedition CK06-06</strain>
    </source>
</reference>
<organism evidence="1">
    <name type="scientific">marine sediment metagenome</name>
    <dbReference type="NCBI Taxonomy" id="412755"/>
    <lineage>
        <taxon>unclassified sequences</taxon>
        <taxon>metagenomes</taxon>
        <taxon>ecological metagenomes</taxon>
    </lineage>
</organism>
<gene>
    <name evidence="1" type="ORF">S06H3_31919</name>
</gene>
<feature type="non-terminal residue" evidence="1">
    <location>
        <position position="1"/>
    </location>
</feature>
<dbReference type="EMBL" id="BARV01018934">
    <property type="protein sequence ID" value="GAI25298.1"/>
    <property type="molecule type" value="Genomic_DNA"/>
</dbReference>
<proteinExistence type="predicted"/>
<comment type="caution">
    <text evidence="1">The sequence shown here is derived from an EMBL/GenBank/DDBJ whole genome shotgun (WGS) entry which is preliminary data.</text>
</comment>